<protein>
    <submittedName>
        <fullName evidence="2">SRPBCC family protein</fullName>
    </submittedName>
</protein>
<reference evidence="3" key="1">
    <citation type="journal article" date="2019" name="Int. J. Syst. Evol. Microbiol.">
        <title>The Global Catalogue of Microorganisms (GCM) 10K type strain sequencing project: providing services to taxonomists for standard genome sequencing and annotation.</title>
        <authorList>
            <consortium name="The Broad Institute Genomics Platform"/>
            <consortium name="The Broad Institute Genome Sequencing Center for Infectious Disease"/>
            <person name="Wu L."/>
            <person name="Ma J."/>
        </authorList>
    </citation>
    <scope>NUCLEOTIDE SEQUENCE [LARGE SCALE GENOMIC DNA]</scope>
    <source>
        <strain evidence="3">JCM 6242</strain>
    </source>
</reference>
<evidence type="ECO:0000313" key="2">
    <source>
        <dbReference type="EMBL" id="GAA2855976.1"/>
    </source>
</evidence>
<keyword evidence="3" id="KW-1185">Reference proteome</keyword>
<name>A0ABP6IAY7_9ACTN</name>
<dbReference type="SUPFAM" id="SSF55961">
    <property type="entry name" value="Bet v1-like"/>
    <property type="match status" value="1"/>
</dbReference>
<dbReference type="InterPro" id="IPR023393">
    <property type="entry name" value="START-like_dom_sf"/>
</dbReference>
<feature type="region of interest" description="Disordered" evidence="1">
    <location>
        <begin position="132"/>
        <end position="169"/>
    </location>
</feature>
<evidence type="ECO:0000313" key="3">
    <source>
        <dbReference type="Proteomes" id="UP001500831"/>
    </source>
</evidence>
<dbReference type="InterPro" id="IPR010419">
    <property type="entry name" value="CO_DH_gsu"/>
</dbReference>
<evidence type="ECO:0000256" key="1">
    <source>
        <dbReference type="SAM" id="MobiDB-lite"/>
    </source>
</evidence>
<gene>
    <name evidence="2" type="ORF">GCM10010517_14230</name>
</gene>
<organism evidence="2 3">
    <name type="scientific">Streptosporangium fragile</name>
    <dbReference type="NCBI Taxonomy" id="46186"/>
    <lineage>
        <taxon>Bacteria</taxon>
        <taxon>Bacillati</taxon>
        <taxon>Actinomycetota</taxon>
        <taxon>Actinomycetes</taxon>
        <taxon>Streptosporangiales</taxon>
        <taxon>Streptosporangiaceae</taxon>
        <taxon>Streptosporangium</taxon>
    </lineage>
</organism>
<dbReference type="PANTHER" id="PTHR38588">
    <property type="entry name" value="BLL0334 PROTEIN"/>
    <property type="match status" value="1"/>
</dbReference>
<accession>A0ABP6IAY7</accession>
<dbReference type="Proteomes" id="UP001500831">
    <property type="component" value="Unassembled WGS sequence"/>
</dbReference>
<proteinExistence type="predicted"/>
<dbReference type="PANTHER" id="PTHR38588:SF1">
    <property type="entry name" value="BLL0334 PROTEIN"/>
    <property type="match status" value="1"/>
</dbReference>
<comment type="caution">
    <text evidence="2">The sequence shown here is derived from an EMBL/GenBank/DDBJ whole genome shotgun (WGS) entry which is preliminary data.</text>
</comment>
<dbReference type="Gene3D" id="3.30.530.20">
    <property type="match status" value="1"/>
</dbReference>
<dbReference type="Pfam" id="PF06240">
    <property type="entry name" value="COXG"/>
    <property type="match status" value="1"/>
</dbReference>
<dbReference type="EMBL" id="BAAAVI010000007">
    <property type="protein sequence ID" value="GAA2855976.1"/>
    <property type="molecule type" value="Genomic_DNA"/>
</dbReference>
<sequence>MAEFLTDMAKLGPCVPGLENIEEIEPDRYRGTLKLHVGPIKTSFQGEVTLARGMAPGRLSASGRGRDRASGTSVQVSFTADLVETAEGSTTVTTVADVVLRGRMAQLGSGVIKATAEEVVRDFTREVNARISASVPSAGADEGRDPRAGDPTGARDGGPTPEEGTPRKLTARLLLGVALRSLWRALTRRLRRPASADHARGAR</sequence>